<organism evidence="3 4">
    <name type="scientific">Pseudonocardia xishanensis</name>
    <dbReference type="NCBI Taxonomy" id="630995"/>
    <lineage>
        <taxon>Bacteria</taxon>
        <taxon>Bacillati</taxon>
        <taxon>Actinomycetota</taxon>
        <taxon>Actinomycetes</taxon>
        <taxon>Pseudonocardiales</taxon>
        <taxon>Pseudonocardiaceae</taxon>
        <taxon>Pseudonocardia</taxon>
    </lineage>
</organism>
<dbReference type="InterPro" id="IPR045851">
    <property type="entry name" value="AMP-bd_C_sf"/>
</dbReference>
<dbReference type="EMBL" id="BAABGT010000113">
    <property type="protein sequence ID" value="GAA4558583.1"/>
    <property type="molecule type" value="Genomic_DNA"/>
</dbReference>
<gene>
    <name evidence="3" type="ORF">GCM10023175_65000</name>
</gene>
<evidence type="ECO:0000313" key="4">
    <source>
        <dbReference type="Proteomes" id="UP001501598"/>
    </source>
</evidence>
<dbReference type="Gene3D" id="3.40.50.12780">
    <property type="entry name" value="N-terminal domain of ligase-like"/>
    <property type="match status" value="1"/>
</dbReference>
<feature type="domain" description="AMP-dependent synthetase/ligase" evidence="1">
    <location>
        <begin position="14"/>
        <end position="357"/>
    </location>
</feature>
<protein>
    <recommendedName>
        <fullName evidence="5">Acyl-CoA synthetase (AMP-forming)/AMP-acid ligase II</fullName>
    </recommendedName>
</protein>
<name>A0ABP8S362_9PSEU</name>
<evidence type="ECO:0000259" key="1">
    <source>
        <dbReference type="Pfam" id="PF00501"/>
    </source>
</evidence>
<dbReference type="InterPro" id="IPR042099">
    <property type="entry name" value="ANL_N_sf"/>
</dbReference>
<dbReference type="PANTHER" id="PTHR43201">
    <property type="entry name" value="ACYL-COA SYNTHETASE"/>
    <property type="match status" value="1"/>
</dbReference>
<dbReference type="Pfam" id="PF13193">
    <property type="entry name" value="AMP-binding_C"/>
    <property type="match status" value="1"/>
</dbReference>
<accession>A0ABP8S362</accession>
<dbReference type="CDD" id="cd04433">
    <property type="entry name" value="AFD_class_I"/>
    <property type="match status" value="1"/>
</dbReference>
<dbReference type="Pfam" id="PF00501">
    <property type="entry name" value="AMP-binding"/>
    <property type="match status" value="1"/>
</dbReference>
<comment type="caution">
    <text evidence="3">The sequence shown here is derived from an EMBL/GenBank/DDBJ whole genome shotgun (WGS) entry which is preliminary data.</text>
</comment>
<proteinExistence type="predicted"/>
<feature type="domain" description="AMP-binding enzyme C-terminal" evidence="2">
    <location>
        <begin position="408"/>
        <end position="479"/>
    </location>
</feature>
<dbReference type="Gene3D" id="3.30.300.30">
    <property type="match status" value="1"/>
</dbReference>
<evidence type="ECO:0000259" key="2">
    <source>
        <dbReference type="Pfam" id="PF13193"/>
    </source>
</evidence>
<dbReference type="Proteomes" id="UP001501598">
    <property type="component" value="Unassembled WGS sequence"/>
</dbReference>
<dbReference type="InterPro" id="IPR025110">
    <property type="entry name" value="AMP-bd_C"/>
</dbReference>
<evidence type="ECO:0000313" key="3">
    <source>
        <dbReference type="EMBL" id="GAA4558583.1"/>
    </source>
</evidence>
<sequence>MSGVGTARFVDELDHALRSYGSAPFIEFGGDWISGDDLLARVDRVGDLLDSGGVPFAAPVGIVARNRPVFAAAILGFVVAGRSFTNLYSLNPPALLARDVEELGLAAVVAAPEDWSPELRAAVAAAGAMGISATEAHIGVVDGLEACGPGPFGESPAVPSVGVLTSGTSGPPKRIQIAMSRLEHAAASANSAHATDSVPIDLCSWPLGGIGGVCQVLGSSYARRRMVLLERFSVPEWVDAVRRHRLSRVGVVPTTIRMVLDAGVPKEDLASLTAVLGGAAPLEPELRELFERTYGIPVLWGYGATEFVGTVIAWTPELYATHGRDHRESVGRAVPGVEVRVVEPETGRVLDAGETGLLEGRVERYSPDWVRTTDLASIDASGFVTIHGRSDGAVNRGGFKVLPERVQRVLTEHPAVLDSAVVGVSDHRLGQVPVAAIELAAGAEPPSEEALKDWVRDRLPVHHVPVRVLTVDRLPRNAALKVDRRAVIALAEDRARDLGPEPATPS</sequence>
<dbReference type="RefSeq" id="WP_345426879.1">
    <property type="nucleotide sequence ID" value="NZ_BAABGT010000113.1"/>
</dbReference>
<reference evidence="4" key="1">
    <citation type="journal article" date="2019" name="Int. J. Syst. Evol. Microbiol.">
        <title>The Global Catalogue of Microorganisms (GCM) 10K type strain sequencing project: providing services to taxonomists for standard genome sequencing and annotation.</title>
        <authorList>
            <consortium name="The Broad Institute Genomics Platform"/>
            <consortium name="The Broad Institute Genome Sequencing Center for Infectious Disease"/>
            <person name="Wu L."/>
            <person name="Ma J."/>
        </authorList>
    </citation>
    <scope>NUCLEOTIDE SEQUENCE [LARGE SCALE GENOMIC DNA]</scope>
    <source>
        <strain evidence="4">JCM 17906</strain>
    </source>
</reference>
<keyword evidence="4" id="KW-1185">Reference proteome</keyword>
<dbReference type="InterPro" id="IPR000873">
    <property type="entry name" value="AMP-dep_synth/lig_dom"/>
</dbReference>
<dbReference type="PANTHER" id="PTHR43201:SF32">
    <property type="entry name" value="2-SUCCINYLBENZOATE--COA LIGASE, CHLOROPLASTIC_PEROXISOMAL"/>
    <property type="match status" value="1"/>
</dbReference>
<evidence type="ECO:0008006" key="5">
    <source>
        <dbReference type="Google" id="ProtNLM"/>
    </source>
</evidence>
<dbReference type="SUPFAM" id="SSF56801">
    <property type="entry name" value="Acetyl-CoA synthetase-like"/>
    <property type="match status" value="1"/>
</dbReference>